<keyword evidence="2" id="KW-0116">cAMP-binding</keyword>
<reference evidence="5" key="1">
    <citation type="journal article" date="2012" name="Nature">
        <title>The oyster genome reveals stress adaptation and complexity of shell formation.</title>
        <authorList>
            <person name="Zhang G."/>
            <person name="Fang X."/>
            <person name="Guo X."/>
            <person name="Li L."/>
            <person name="Luo R."/>
            <person name="Xu F."/>
            <person name="Yang P."/>
            <person name="Zhang L."/>
            <person name="Wang X."/>
            <person name="Qi H."/>
            <person name="Xiong Z."/>
            <person name="Que H."/>
            <person name="Xie Y."/>
            <person name="Holland P.W."/>
            <person name="Paps J."/>
            <person name="Zhu Y."/>
            <person name="Wu F."/>
            <person name="Chen Y."/>
            <person name="Wang J."/>
            <person name="Peng C."/>
            <person name="Meng J."/>
            <person name="Yang L."/>
            <person name="Liu J."/>
            <person name="Wen B."/>
            <person name="Zhang N."/>
            <person name="Huang Z."/>
            <person name="Zhu Q."/>
            <person name="Feng Y."/>
            <person name="Mount A."/>
            <person name="Hedgecock D."/>
            <person name="Xu Z."/>
            <person name="Liu Y."/>
            <person name="Domazet-Loso T."/>
            <person name="Du Y."/>
            <person name="Sun X."/>
            <person name="Zhang S."/>
            <person name="Liu B."/>
            <person name="Cheng P."/>
            <person name="Jiang X."/>
            <person name="Li J."/>
            <person name="Fan D."/>
            <person name="Wang W."/>
            <person name="Fu W."/>
            <person name="Wang T."/>
            <person name="Wang B."/>
            <person name="Zhang J."/>
            <person name="Peng Z."/>
            <person name="Li Y."/>
            <person name="Li N."/>
            <person name="Wang J."/>
            <person name="Chen M."/>
            <person name="He Y."/>
            <person name="Tan F."/>
            <person name="Song X."/>
            <person name="Zheng Q."/>
            <person name="Huang R."/>
            <person name="Yang H."/>
            <person name="Du X."/>
            <person name="Chen L."/>
            <person name="Yang M."/>
            <person name="Gaffney P.M."/>
            <person name="Wang S."/>
            <person name="Luo L."/>
            <person name="She Z."/>
            <person name="Ming Y."/>
            <person name="Huang W."/>
            <person name="Zhang S."/>
            <person name="Huang B."/>
            <person name="Zhang Y."/>
            <person name="Qu T."/>
            <person name="Ni P."/>
            <person name="Miao G."/>
            <person name="Wang J."/>
            <person name="Wang Q."/>
            <person name="Steinberg C.E."/>
            <person name="Wang H."/>
            <person name="Li N."/>
            <person name="Qian L."/>
            <person name="Zhang G."/>
            <person name="Li Y."/>
            <person name="Yang H."/>
            <person name="Liu X."/>
            <person name="Wang J."/>
            <person name="Yin Y."/>
            <person name="Wang J."/>
        </authorList>
    </citation>
    <scope>NUCLEOTIDE SEQUENCE [LARGE SCALE GENOMIC DNA]</scope>
    <source>
        <strain evidence="5">05x7-T-G4-1.051#20</strain>
    </source>
</reference>
<dbReference type="InterPro" id="IPR018490">
    <property type="entry name" value="cNMP-bd_dom_sf"/>
</dbReference>
<dbReference type="PROSITE" id="PS50042">
    <property type="entry name" value="CNMP_BINDING_3"/>
    <property type="match status" value="2"/>
</dbReference>
<dbReference type="SUPFAM" id="SSF51206">
    <property type="entry name" value="cAMP-binding domain-like"/>
    <property type="match status" value="2"/>
</dbReference>
<dbReference type="GO" id="GO:0005829">
    <property type="term" value="C:cytosol"/>
    <property type="evidence" value="ECO:0007669"/>
    <property type="project" value="TreeGrafter"/>
</dbReference>
<dbReference type="InterPro" id="IPR000595">
    <property type="entry name" value="cNMP-bd_dom"/>
</dbReference>
<dbReference type="InParanoid" id="K1QQ98"/>
<evidence type="ECO:0000256" key="1">
    <source>
        <dbReference type="ARBA" id="ARBA00005753"/>
    </source>
</evidence>
<keyword evidence="3" id="KW-0114">cAMP</keyword>
<keyword evidence="5" id="KW-0808">Transferase</keyword>
<accession>K1QQ98</accession>
<dbReference type="InterPro" id="IPR050503">
    <property type="entry name" value="cAMP-dep_PK_reg_su-like"/>
</dbReference>
<dbReference type="GO" id="GO:0004862">
    <property type="term" value="F:cAMP-dependent protein kinase inhibitor activity"/>
    <property type="evidence" value="ECO:0007669"/>
    <property type="project" value="TreeGrafter"/>
</dbReference>
<evidence type="ECO:0000313" key="5">
    <source>
        <dbReference type="EMBL" id="EKC39107.1"/>
    </source>
</evidence>
<dbReference type="GO" id="GO:0016301">
    <property type="term" value="F:kinase activity"/>
    <property type="evidence" value="ECO:0007669"/>
    <property type="project" value="UniProtKB-KW"/>
</dbReference>
<dbReference type="HOGENOM" id="CLU_659302_0_0_1"/>
<comment type="similarity">
    <text evidence="1">Belongs to the cAMP-dependent kinase regulatory chain family.</text>
</comment>
<evidence type="ECO:0000256" key="3">
    <source>
        <dbReference type="ARBA" id="ARBA00023149"/>
    </source>
</evidence>
<dbReference type="GO" id="GO:0034236">
    <property type="term" value="F:protein kinase A catalytic subunit binding"/>
    <property type="evidence" value="ECO:0007669"/>
    <property type="project" value="TreeGrafter"/>
</dbReference>
<dbReference type="Pfam" id="PF00027">
    <property type="entry name" value="cNMP_binding"/>
    <property type="match status" value="1"/>
</dbReference>
<dbReference type="InterPro" id="IPR014710">
    <property type="entry name" value="RmlC-like_jellyroll"/>
</dbReference>
<dbReference type="AlphaFoldDB" id="K1QQ98"/>
<feature type="domain" description="Cyclic nucleotide-binding" evidence="4">
    <location>
        <begin position="205"/>
        <end position="307"/>
    </location>
</feature>
<dbReference type="PANTHER" id="PTHR11635:SF152">
    <property type="entry name" value="CAMP-DEPENDENT PROTEIN KINASE TYPE I REGULATORY SUBUNIT-RELATED"/>
    <property type="match status" value="1"/>
</dbReference>
<organism evidence="5">
    <name type="scientific">Magallana gigas</name>
    <name type="common">Pacific oyster</name>
    <name type="synonym">Crassostrea gigas</name>
    <dbReference type="NCBI Taxonomy" id="29159"/>
    <lineage>
        <taxon>Eukaryota</taxon>
        <taxon>Metazoa</taxon>
        <taxon>Spiralia</taxon>
        <taxon>Lophotrochozoa</taxon>
        <taxon>Mollusca</taxon>
        <taxon>Bivalvia</taxon>
        <taxon>Autobranchia</taxon>
        <taxon>Pteriomorphia</taxon>
        <taxon>Ostreida</taxon>
        <taxon>Ostreoidea</taxon>
        <taxon>Ostreidae</taxon>
        <taxon>Magallana</taxon>
    </lineage>
</organism>
<dbReference type="PANTHER" id="PTHR11635">
    <property type="entry name" value="CAMP-DEPENDENT PROTEIN KINASE REGULATORY CHAIN"/>
    <property type="match status" value="1"/>
</dbReference>
<dbReference type="GO" id="GO:0030552">
    <property type="term" value="F:cAMP binding"/>
    <property type="evidence" value="ECO:0007669"/>
    <property type="project" value="UniProtKB-KW"/>
</dbReference>
<dbReference type="CDD" id="cd00038">
    <property type="entry name" value="CAP_ED"/>
    <property type="match status" value="2"/>
</dbReference>
<evidence type="ECO:0000259" key="4">
    <source>
        <dbReference type="PROSITE" id="PS50042"/>
    </source>
</evidence>
<keyword evidence="2" id="KW-0547">Nucleotide-binding</keyword>
<dbReference type="EMBL" id="JH818576">
    <property type="protein sequence ID" value="EKC39107.1"/>
    <property type="molecule type" value="Genomic_DNA"/>
</dbReference>
<proteinExistence type="inferred from homology"/>
<sequence>MGNTNEKSPLNDGLTDEEGGVRYSRSNSLISTRSQNPDVNGHVLPPLAFQRVRRCLMRLPLQDGRQMKEEAIERVAKHIMIETYDSGKDIVMKGRPTKGIFMIVEGSAKVMSEKGDEVLANLGEGDFFGEISLLFDIPCTARVQADANCVLAHLEPSSAKRLLRKVRMDILDWFVSRRYLPTSNVVDTERCLRRMTFTSLRSCPVFEDWGEDSLKTLILSLDPAPVVLYQPHTTVLCINDPPTSIYVIIRGSAIIQDNESRKLVTINVGNQGDDPVVIGEEGQYLENKTSLSVTTTTCCEVIYIKEEWILNTLDEHLALYGNPQEYTVNDCACISEEINAGCLVLVLTGELELVTDSQMRYVYTVSEGEVFCPGDWMGSGQLVARSDSLTFKVDGSVVSETFEKFPNCKLQFPPEPP</sequence>
<dbReference type="Gene3D" id="2.60.120.10">
    <property type="entry name" value="Jelly Rolls"/>
    <property type="match status" value="2"/>
</dbReference>
<gene>
    <name evidence="5" type="ORF">CGI_10020684</name>
</gene>
<protein>
    <submittedName>
        <fullName evidence="5">cAMP-dependent protein kinase regulatory subunit</fullName>
    </submittedName>
</protein>
<dbReference type="SMART" id="SM00100">
    <property type="entry name" value="cNMP"/>
    <property type="match status" value="2"/>
</dbReference>
<name>K1QQ98_MAGGI</name>
<keyword evidence="5" id="KW-0418">Kinase</keyword>
<feature type="domain" description="Cyclic nucleotide-binding" evidence="4">
    <location>
        <begin position="65"/>
        <end position="163"/>
    </location>
</feature>
<dbReference type="GO" id="GO:0005952">
    <property type="term" value="C:cAMP-dependent protein kinase complex"/>
    <property type="evidence" value="ECO:0007669"/>
    <property type="project" value="InterPro"/>
</dbReference>
<evidence type="ECO:0000256" key="2">
    <source>
        <dbReference type="ARBA" id="ARBA00022566"/>
    </source>
</evidence>